<feature type="transmembrane region" description="Helical" evidence="2">
    <location>
        <begin position="70"/>
        <end position="94"/>
    </location>
</feature>
<feature type="transmembrane region" description="Helical" evidence="2">
    <location>
        <begin position="33"/>
        <end position="58"/>
    </location>
</feature>
<dbReference type="GO" id="GO:0015920">
    <property type="term" value="P:lipopolysaccharide transport"/>
    <property type="evidence" value="ECO:0007669"/>
    <property type="project" value="TreeGrafter"/>
</dbReference>
<protein>
    <submittedName>
        <fullName evidence="3">Uncharacterized protein</fullName>
    </submittedName>
</protein>
<evidence type="ECO:0000256" key="2">
    <source>
        <dbReference type="SAM" id="Phobius"/>
    </source>
</evidence>
<accession>A0A382TN13</accession>
<feature type="non-terminal residue" evidence="3">
    <location>
        <position position="139"/>
    </location>
</feature>
<evidence type="ECO:0000256" key="1">
    <source>
        <dbReference type="ARBA" id="ARBA00022448"/>
    </source>
</evidence>
<reference evidence="3" key="1">
    <citation type="submission" date="2018-05" db="EMBL/GenBank/DDBJ databases">
        <authorList>
            <person name="Lanie J.A."/>
            <person name="Ng W.-L."/>
            <person name="Kazmierczak K.M."/>
            <person name="Andrzejewski T.M."/>
            <person name="Davidsen T.M."/>
            <person name="Wayne K.J."/>
            <person name="Tettelin H."/>
            <person name="Glass J.I."/>
            <person name="Rusch D."/>
            <person name="Podicherti R."/>
            <person name="Tsui H.-C.T."/>
            <person name="Winkler M.E."/>
        </authorList>
    </citation>
    <scope>NUCLEOTIDE SEQUENCE</scope>
</reference>
<proteinExistence type="predicted"/>
<sequence>MPVINIFKDIFEKRDIIYGLTKQDFKTRFAGSVLGLLWAFIQPLAMMLILWFVFSVGLKMGLTRNIPFPAWFFTAMILWNFVSDFILTATNVFGEYSFLVKKINFKISILPVVKLLSSLVLHGVFVIILVGILIFYGYY</sequence>
<dbReference type="AlphaFoldDB" id="A0A382TN13"/>
<gene>
    <name evidence="3" type="ORF">METZ01_LOCUS375702</name>
</gene>
<keyword evidence="1" id="KW-0813">Transport</keyword>
<dbReference type="PANTHER" id="PTHR30413">
    <property type="entry name" value="INNER MEMBRANE TRANSPORT PERMEASE"/>
    <property type="match status" value="1"/>
</dbReference>
<name>A0A382TN13_9ZZZZ</name>
<evidence type="ECO:0000313" key="3">
    <source>
        <dbReference type="EMBL" id="SVD22848.1"/>
    </source>
</evidence>
<organism evidence="3">
    <name type="scientific">marine metagenome</name>
    <dbReference type="NCBI Taxonomy" id="408172"/>
    <lineage>
        <taxon>unclassified sequences</taxon>
        <taxon>metagenomes</taxon>
        <taxon>ecological metagenomes</taxon>
    </lineage>
</organism>
<keyword evidence="2" id="KW-1133">Transmembrane helix</keyword>
<feature type="transmembrane region" description="Helical" evidence="2">
    <location>
        <begin position="115"/>
        <end position="138"/>
    </location>
</feature>
<keyword evidence="2" id="KW-0812">Transmembrane</keyword>
<dbReference type="EMBL" id="UINC01137480">
    <property type="protein sequence ID" value="SVD22848.1"/>
    <property type="molecule type" value="Genomic_DNA"/>
</dbReference>
<keyword evidence="2" id="KW-0472">Membrane</keyword>
<dbReference type="PANTHER" id="PTHR30413:SF10">
    <property type="entry name" value="CAPSULE POLYSACCHARIDE EXPORT INNER-MEMBRANE PROTEIN CTRC"/>
    <property type="match status" value="1"/>
</dbReference>